<keyword evidence="3" id="KW-0288">FMN</keyword>
<dbReference type="InterPro" id="IPR029479">
    <property type="entry name" value="Nitroreductase"/>
</dbReference>
<name>A0ABS9MFQ5_9FIRM</name>
<keyword evidence="4" id="KW-0560">Oxidoreductase</keyword>
<keyword evidence="2" id="KW-0285">Flavoprotein</keyword>
<gene>
    <name evidence="6" type="ORF">L0P57_01555</name>
</gene>
<evidence type="ECO:0000256" key="2">
    <source>
        <dbReference type="ARBA" id="ARBA00022630"/>
    </source>
</evidence>
<dbReference type="Proteomes" id="UP001298681">
    <property type="component" value="Unassembled WGS sequence"/>
</dbReference>
<dbReference type="PANTHER" id="PTHR43425:SF2">
    <property type="entry name" value="OXYGEN-INSENSITIVE NADPH NITROREDUCTASE"/>
    <property type="match status" value="1"/>
</dbReference>
<comment type="caution">
    <text evidence="6">The sequence shown here is derived from an EMBL/GenBank/DDBJ whole genome shotgun (WGS) entry which is preliminary data.</text>
</comment>
<organism evidence="6 7">
    <name type="scientific">Anaeromassilibacillus senegalensis</name>
    <dbReference type="NCBI Taxonomy" id="1673717"/>
    <lineage>
        <taxon>Bacteria</taxon>
        <taxon>Bacillati</taxon>
        <taxon>Bacillota</taxon>
        <taxon>Clostridia</taxon>
        <taxon>Eubacteriales</taxon>
        <taxon>Acutalibacteraceae</taxon>
        <taxon>Anaeromassilibacillus</taxon>
    </lineage>
</organism>
<dbReference type="Pfam" id="PF00881">
    <property type="entry name" value="Nitroreductase"/>
    <property type="match status" value="1"/>
</dbReference>
<dbReference type="SUPFAM" id="SSF55469">
    <property type="entry name" value="FMN-dependent nitroreductase-like"/>
    <property type="match status" value="1"/>
</dbReference>
<accession>A0ABS9MFQ5</accession>
<sequence length="249" mass="28487">MDNPILQSLWDRKSTRVFLEKPITKEAQEIILGAAMQAPTAGNQMLYTILQISDQNLKERLAETCDHQPFIAKAPLVLVFLADFQRWYDAFVFAGCNPRLPAEGDLMLAVADACIAAQNSVVAAQSLGIGSCYIGDILEQVEIHRELLDLPDYVMPAAMVVYGYPTDQQQNRKKPERFAPAYTVQENRYHTFSASEHEKWFCERAEREKQTDFSYPSYMDAFCKRKYLSAFSREMSRSVAVYLEKFKHS</sequence>
<proteinExistence type="inferred from homology"/>
<protein>
    <submittedName>
        <fullName evidence="6">Nitroreductase family protein</fullName>
    </submittedName>
</protein>
<evidence type="ECO:0000259" key="5">
    <source>
        <dbReference type="Pfam" id="PF00881"/>
    </source>
</evidence>
<evidence type="ECO:0000313" key="6">
    <source>
        <dbReference type="EMBL" id="MCG4609632.1"/>
    </source>
</evidence>
<evidence type="ECO:0000256" key="4">
    <source>
        <dbReference type="ARBA" id="ARBA00023002"/>
    </source>
</evidence>
<dbReference type="InterPro" id="IPR000415">
    <property type="entry name" value="Nitroreductase-like"/>
</dbReference>
<comment type="similarity">
    <text evidence="1">Belongs to the flavin oxidoreductase frp family.</text>
</comment>
<keyword evidence="7" id="KW-1185">Reference proteome</keyword>
<evidence type="ECO:0000313" key="7">
    <source>
        <dbReference type="Proteomes" id="UP001298681"/>
    </source>
</evidence>
<dbReference type="Gene3D" id="3.40.109.10">
    <property type="entry name" value="NADH Oxidase"/>
    <property type="match status" value="1"/>
</dbReference>
<reference evidence="6 7" key="1">
    <citation type="submission" date="2022-01" db="EMBL/GenBank/DDBJ databases">
        <title>Collection of gut derived symbiotic bacterial strains cultured from healthy donors.</title>
        <authorList>
            <person name="Lin H."/>
            <person name="Kohout C."/>
            <person name="Waligurski E."/>
            <person name="Pamer E.G."/>
        </authorList>
    </citation>
    <scope>NUCLEOTIDE SEQUENCE [LARGE SCALE GENOMIC DNA]</scope>
    <source>
        <strain evidence="6 7">DFI.7.58</strain>
    </source>
</reference>
<dbReference type="EMBL" id="JAKNHQ010000002">
    <property type="protein sequence ID" value="MCG4609632.1"/>
    <property type="molecule type" value="Genomic_DNA"/>
</dbReference>
<feature type="domain" description="Nitroreductase" evidence="5">
    <location>
        <begin position="11"/>
        <end position="164"/>
    </location>
</feature>
<dbReference type="InterPro" id="IPR016446">
    <property type="entry name" value="Flavin_OxRdtase_Frp"/>
</dbReference>
<dbReference type="PANTHER" id="PTHR43425">
    <property type="entry name" value="OXYGEN-INSENSITIVE NADPH NITROREDUCTASE"/>
    <property type="match status" value="1"/>
</dbReference>
<evidence type="ECO:0000256" key="1">
    <source>
        <dbReference type="ARBA" id="ARBA00008366"/>
    </source>
</evidence>
<evidence type="ECO:0000256" key="3">
    <source>
        <dbReference type="ARBA" id="ARBA00022643"/>
    </source>
</evidence>
<dbReference type="RefSeq" id="WP_237966319.1">
    <property type="nucleotide sequence ID" value="NZ_JAKNHQ010000002.1"/>
</dbReference>